<comment type="caution">
    <text evidence="1">The sequence shown here is derived from an EMBL/GenBank/DDBJ whole genome shotgun (WGS) entry which is preliminary data.</text>
</comment>
<evidence type="ECO:0000313" key="1">
    <source>
        <dbReference type="EMBL" id="MCW3804682.1"/>
    </source>
</evidence>
<keyword evidence="2" id="KW-1185">Reference proteome</keyword>
<proteinExistence type="predicted"/>
<organism evidence="1 2">
    <name type="scientific">Plebeiibacterium marinum</name>
    <dbReference type="NCBI Taxonomy" id="2992111"/>
    <lineage>
        <taxon>Bacteria</taxon>
        <taxon>Pseudomonadati</taxon>
        <taxon>Bacteroidota</taxon>
        <taxon>Bacteroidia</taxon>
        <taxon>Marinilabiliales</taxon>
        <taxon>Marinilabiliaceae</taxon>
        <taxon>Plebeiibacterium</taxon>
    </lineage>
</organism>
<name>A0AAE3SII9_9BACT</name>
<dbReference type="Gene3D" id="3.10.450.730">
    <property type="entry name" value="BLIP domain"/>
    <property type="match status" value="1"/>
</dbReference>
<reference evidence="1" key="1">
    <citation type="submission" date="2022-10" db="EMBL/GenBank/DDBJ databases">
        <authorList>
            <person name="Yu W.X."/>
        </authorList>
    </citation>
    <scope>NUCLEOTIDE SEQUENCE</scope>
    <source>
        <strain evidence="1">D04</strain>
    </source>
</reference>
<protein>
    <submittedName>
        <fullName evidence="1">Outer membrane protein assembly factor BamE</fullName>
    </submittedName>
</protein>
<dbReference type="EMBL" id="JAPDPI010000004">
    <property type="protein sequence ID" value="MCW3804682.1"/>
    <property type="molecule type" value="Genomic_DNA"/>
</dbReference>
<gene>
    <name evidence="1" type="ORF">OM074_03530</name>
</gene>
<dbReference type="AlphaFoldDB" id="A0AAE3SII9"/>
<evidence type="ECO:0000313" key="2">
    <source>
        <dbReference type="Proteomes" id="UP001207408"/>
    </source>
</evidence>
<accession>A0AAE3SII9</accession>
<sequence>MKEILIGKGYEDIRFGMTRSEIKKVLGEPDEVDQYASSEEADDNTEAYHYDEIELSVSFDEVDEWKLSSIAVSDPEATLEGQKLLGVSEKELLAKVEGLELGEYEKEDISSPESPDNEVISFYDSSVNFWMENGKVSEIQFGPLWDEENESFIWPE</sequence>
<dbReference type="Proteomes" id="UP001207408">
    <property type="component" value="Unassembled WGS sequence"/>
</dbReference>
<dbReference type="RefSeq" id="WP_301197901.1">
    <property type="nucleotide sequence ID" value="NZ_JAPDPI010000004.1"/>
</dbReference>